<gene>
    <name evidence="2" type="ORF">CWE15_01860</name>
</gene>
<dbReference type="GO" id="GO:0016787">
    <property type="term" value="F:hydrolase activity"/>
    <property type="evidence" value="ECO:0007669"/>
    <property type="project" value="UniProtKB-KW"/>
</dbReference>
<dbReference type="PANTHER" id="PTHR14119">
    <property type="entry name" value="HYDROLASE"/>
    <property type="match status" value="1"/>
</dbReference>
<feature type="domain" description="Isochorismatase-like" evidence="1">
    <location>
        <begin position="8"/>
        <end position="155"/>
    </location>
</feature>
<dbReference type="OrthoDB" id="9796958at2"/>
<sequence length="179" mass="19685">MLNKENTGLILVDIQGKLARLVDNSDAFIANCVKLVKGAKALNLPILWLEQTPDKLGGTVEELAELLEELQPIPKYTFDACAEPLFTQAVQTAVRRNWLVCGIEAHICVYQTAAHLKKLGHNVHLVVDCISARDPANIQLAVTKLQSLGVTLTGLEMCLYEVVHDSRASEFKDILGLIK</sequence>
<name>A0A432X952_9GAMM</name>
<dbReference type="SUPFAM" id="SSF52499">
    <property type="entry name" value="Isochorismatase-like hydrolases"/>
    <property type="match status" value="1"/>
</dbReference>
<protein>
    <submittedName>
        <fullName evidence="2">Hydrolase</fullName>
    </submittedName>
</protein>
<comment type="caution">
    <text evidence="2">The sequence shown here is derived from an EMBL/GenBank/DDBJ whole genome shotgun (WGS) entry which is preliminary data.</text>
</comment>
<dbReference type="Proteomes" id="UP000286976">
    <property type="component" value="Unassembled WGS sequence"/>
</dbReference>
<dbReference type="AlphaFoldDB" id="A0A432X952"/>
<evidence type="ECO:0000313" key="2">
    <source>
        <dbReference type="EMBL" id="RUO43955.1"/>
    </source>
</evidence>
<organism evidence="2 3">
    <name type="scientific">Aliidiomarina taiwanensis</name>
    <dbReference type="NCBI Taxonomy" id="946228"/>
    <lineage>
        <taxon>Bacteria</taxon>
        <taxon>Pseudomonadati</taxon>
        <taxon>Pseudomonadota</taxon>
        <taxon>Gammaproteobacteria</taxon>
        <taxon>Alteromonadales</taxon>
        <taxon>Idiomarinaceae</taxon>
        <taxon>Aliidiomarina</taxon>
    </lineage>
</organism>
<dbReference type="InterPro" id="IPR000868">
    <property type="entry name" value="Isochorismatase-like_dom"/>
</dbReference>
<proteinExistence type="predicted"/>
<keyword evidence="3" id="KW-1185">Reference proteome</keyword>
<keyword evidence="2" id="KW-0378">Hydrolase</keyword>
<dbReference type="EMBL" id="PIPQ01000001">
    <property type="protein sequence ID" value="RUO43955.1"/>
    <property type="molecule type" value="Genomic_DNA"/>
</dbReference>
<reference evidence="2 3" key="1">
    <citation type="journal article" date="2011" name="Front. Microbiol.">
        <title>Genomic signatures of strain selection and enhancement in Bacillus atrophaeus var. globigii, a historical biowarfare simulant.</title>
        <authorList>
            <person name="Gibbons H.S."/>
            <person name="Broomall S.M."/>
            <person name="McNew L.A."/>
            <person name="Daligault H."/>
            <person name="Chapman C."/>
            <person name="Bruce D."/>
            <person name="Karavis M."/>
            <person name="Krepps M."/>
            <person name="McGregor P.A."/>
            <person name="Hong C."/>
            <person name="Park K.H."/>
            <person name="Akmal A."/>
            <person name="Feldman A."/>
            <person name="Lin J.S."/>
            <person name="Chang W.E."/>
            <person name="Higgs B.W."/>
            <person name="Demirev P."/>
            <person name="Lindquist J."/>
            <person name="Liem A."/>
            <person name="Fochler E."/>
            <person name="Read T.D."/>
            <person name="Tapia R."/>
            <person name="Johnson S."/>
            <person name="Bishop-Lilly K.A."/>
            <person name="Detter C."/>
            <person name="Han C."/>
            <person name="Sozhamannan S."/>
            <person name="Rosenzweig C.N."/>
            <person name="Skowronski E.W."/>
        </authorList>
    </citation>
    <scope>NUCLEOTIDE SEQUENCE [LARGE SCALE GENOMIC DNA]</scope>
    <source>
        <strain evidence="2 3">AIT1</strain>
    </source>
</reference>
<dbReference type="Pfam" id="PF00857">
    <property type="entry name" value="Isochorismatase"/>
    <property type="match status" value="1"/>
</dbReference>
<accession>A0A432X952</accession>
<dbReference type="InterPro" id="IPR050993">
    <property type="entry name" value="Isochorismatase_domain"/>
</dbReference>
<dbReference type="PANTHER" id="PTHR14119:SF3">
    <property type="entry name" value="ISOCHORISMATASE DOMAIN-CONTAINING PROTEIN 2"/>
    <property type="match status" value="1"/>
</dbReference>
<evidence type="ECO:0000259" key="1">
    <source>
        <dbReference type="Pfam" id="PF00857"/>
    </source>
</evidence>
<dbReference type="InterPro" id="IPR036380">
    <property type="entry name" value="Isochorismatase-like_sf"/>
</dbReference>
<dbReference type="Gene3D" id="3.40.50.850">
    <property type="entry name" value="Isochorismatase-like"/>
    <property type="match status" value="1"/>
</dbReference>
<dbReference type="RefSeq" id="WP_126756349.1">
    <property type="nucleotide sequence ID" value="NZ_PIPQ01000001.1"/>
</dbReference>
<evidence type="ECO:0000313" key="3">
    <source>
        <dbReference type="Proteomes" id="UP000286976"/>
    </source>
</evidence>